<dbReference type="PANTHER" id="PTHR33470">
    <property type="entry name" value="OS01G0164075 PROTEIN"/>
    <property type="match status" value="1"/>
</dbReference>
<dbReference type="RefSeq" id="XP_010272429.1">
    <property type="nucleotide sequence ID" value="XM_010274127.1"/>
</dbReference>
<dbReference type="AlphaFoldDB" id="A0A1U8B050"/>
<evidence type="ECO:0000313" key="2">
    <source>
        <dbReference type="RefSeq" id="XP_010272429.1"/>
    </source>
</evidence>
<protein>
    <submittedName>
        <fullName evidence="2">Non-classical arabinogalactan protein 31-like</fullName>
    </submittedName>
</protein>
<reference evidence="2" key="1">
    <citation type="submission" date="2025-08" db="UniProtKB">
        <authorList>
            <consortium name="RefSeq"/>
        </authorList>
    </citation>
    <scope>IDENTIFICATION</scope>
</reference>
<keyword evidence="1" id="KW-1185">Reference proteome</keyword>
<name>A0A1U8B050_NELNU</name>
<sequence>MGFLGVKLSLAFQLSLLLLGSLTVSGEEAAESKRSPVYYIHAPAPAPAHHHHQAHAPAPLKPYPHPPPAPKAYVPAPAPAPKSRIPPPKPAPAPPKVLPPLPARTLVAVQGVVYCKSCKYPGVDTLLGATPISGATVKLQCNNTKYPTSHEATTAKNGYFFLQPPKTITTYGVHKCKVFLVKSLPSASCQLKTNLNQGISGAVLRYEKPKSPLSFALYSVGPFAFAPKC</sequence>
<dbReference type="Proteomes" id="UP000189703">
    <property type="component" value="Unplaced"/>
</dbReference>
<organism evidence="1 2">
    <name type="scientific">Nelumbo nucifera</name>
    <name type="common">Sacred lotus</name>
    <dbReference type="NCBI Taxonomy" id="4432"/>
    <lineage>
        <taxon>Eukaryota</taxon>
        <taxon>Viridiplantae</taxon>
        <taxon>Streptophyta</taxon>
        <taxon>Embryophyta</taxon>
        <taxon>Tracheophyta</taxon>
        <taxon>Spermatophyta</taxon>
        <taxon>Magnoliopsida</taxon>
        <taxon>Proteales</taxon>
        <taxon>Nelumbonaceae</taxon>
        <taxon>Nelumbo</taxon>
    </lineage>
</organism>
<dbReference type="GeneID" id="104608209"/>
<dbReference type="FunCoup" id="A0A1U8B050">
    <property type="interactions" value="86"/>
</dbReference>
<dbReference type="Pfam" id="PF01190">
    <property type="entry name" value="Pollen_Ole_e_1"/>
    <property type="match status" value="1"/>
</dbReference>
<evidence type="ECO:0000313" key="1">
    <source>
        <dbReference type="Proteomes" id="UP000189703"/>
    </source>
</evidence>
<dbReference type="PRINTS" id="PR01218">
    <property type="entry name" value="PSTLEXTENSIN"/>
</dbReference>
<gene>
    <name evidence="2" type="primary">LOC104608209</name>
</gene>
<proteinExistence type="predicted"/>
<dbReference type="STRING" id="4432.A0A1U8B050"/>
<dbReference type="GO" id="GO:0071944">
    <property type="term" value="C:cell periphery"/>
    <property type="evidence" value="ECO:0000318"/>
    <property type="project" value="GO_Central"/>
</dbReference>
<dbReference type="eggNOG" id="ENOG502QPUY">
    <property type="taxonomic scope" value="Eukaryota"/>
</dbReference>
<dbReference type="OrthoDB" id="665669at2759"/>
<dbReference type="OMA" id="MATCNEP"/>
<dbReference type="InterPro" id="IPR003882">
    <property type="entry name" value="Pistil_extensin"/>
</dbReference>
<accession>A0A1U8B050</accession>
<dbReference type="KEGG" id="nnu:104608209"/>
<dbReference type="PANTHER" id="PTHR33470:SF22">
    <property type="entry name" value="POLLEN OLE E 1 ALLERGEN AND EXTENSIN FAMILY PROTEIN"/>
    <property type="match status" value="1"/>
</dbReference>